<evidence type="ECO:0000256" key="3">
    <source>
        <dbReference type="ARBA" id="ARBA00022692"/>
    </source>
</evidence>
<gene>
    <name evidence="11" type="ORF">CcCBS67573_g01866</name>
</gene>
<accession>A0A507FN38</accession>
<dbReference type="Proteomes" id="UP000320333">
    <property type="component" value="Unassembled WGS sequence"/>
</dbReference>
<dbReference type="CDD" id="cd15853">
    <property type="entry name" value="SNARE_Bet1"/>
    <property type="match status" value="1"/>
</dbReference>
<dbReference type="PANTHER" id="PTHR12791">
    <property type="entry name" value="GOLGI SNARE BET1-RELATED"/>
    <property type="match status" value="1"/>
</dbReference>
<dbReference type="SMART" id="SM00397">
    <property type="entry name" value="t_SNARE"/>
    <property type="match status" value="1"/>
</dbReference>
<keyword evidence="2" id="KW-0813">Transport</keyword>
<keyword evidence="4" id="KW-0653">Protein transport</keyword>
<evidence type="ECO:0000256" key="5">
    <source>
        <dbReference type="ARBA" id="ARBA00022989"/>
    </source>
</evidence>
<organism evidence="11 12">
    <name type="scientific">Chytriomyces confervae</name>
    <dbReference type="NCBI Taxonomy" id="246404"/>
    <lineage>
        <taxon>Eukaryota</taxon>
        <taxon>Fungi</taxon>
        <taxon>Fungi incertae sedis</taxon>
        <taxon>Chytridiomycota</taxon>
        <taxon>Chytridiomycota incertae sedis</taxon>
        <taxon>Chytridiomycetes</taxon>
        <taxon>Chytridiales</taxon>
        <taxon>Chytriomycetaceae</taxon>
        <taxon>Chytriomyces</taxon>
    </lineage>
</organism>
<keyword evidence="12" id="KW-1185">Reference proteome</keyword>
<dbReference type="OrthoDB" id="261831at2759"/>
<protein>
    <recommendedName>
        <fullName evidence="10">t-SNARE coiled-coil homology domain-containing protein</fullName>
    </recommendedName>
</protein>
<evidence type="ECO:0000256" key="2">
    <source>
        <dbReference type="ARBA" id="ARBA00022448"/>
    </source>
</evidence>
<evidence type="ECO:0000259" key="10">
    <source>
        <dbReference type="PROSITE" id="PS50192"/>
    </source>
</evidence>
<dbReference type="GO" id="GO:0015031">
    <property type="term" value="P:protein transport"/>
    <property type="evidence" value="ECO:0007669"/>
    <property type="project" value="UniProtKB-KW"/>
</dbReference>
<dbReference type="PROSITE" id="PS50192">
    <property type="entry name" value="T_SNARE"/>
    <property type="match status" value="1"/>
</dbReference>
<evidence type="ECO:0000313" key="12">
    <source>
        <dbReference type="Proteomes" id="UP000320333"/>
    </source>
</evidence>
<sequence>MSYRRPTSNFNSNAFGGEHMLMQQNDDHVDLMSAKVNALKEISLQIGDEVHYQNRMLNSMEDDFEKSGNTLAGTMKRLGAIAKSPNGFWMCWLMAFVVLVLVYIVFVHRRL</sequence>
<comment type="subcellular location">
    <subcellularLocation>
        <location evidence="8">Endomembrane system</location>
        <topology evidence="8">Single-pass type IV membrane protein</topology>
    </subcellularLocation>
    <subcellularLocation>
        <location evidence="1">Golgi apparatus membrane</location>
    </subcellularLocation>
</comment>
<dbReference type="STRING" id="246404.A0A507FN38"/>
<dbReference type="SUPFAM" id="SSF58038">
    <property type="entry name" value="SNARE fusion complex"/>
    <property type="match status" value="1"/>
</dbReference>
<evidence type="ECO:0000256" key="7">
    <source>
        <dbReference type="ARBA" id="ARBA00023136"/>
    </source>
</evidence>
<dbReference type="GO" id="GO:0000139">
    <property type="term" value="C:Golgi membrane"/>
    <property type="evidence" value="ECO:0007669"/>
    <property type="project" value="UniProtKB-SubCell"/>
</dbReference>
<dbReference type="InterPro" id="IPR039899">
    <property type="entry name" value="BET1_SNARE"/>
</dbReference>
<evidence type="ECO:0000256" key="4">
    <source>
        <dbReference type="ARBA" id="ARBA00022927"/>
    </source>
</evidence>
<dbReference type="EMBL" id="QEAP01000034">
    <property type="protein sequence ID" value="TPX76858.1"/>
    <property type="molecule type" value="Genomic_DNA"/>
</dbReference>
<dbReference type="Gene3D" id="1.20.5.110">
    <property type="match status" value="1"/>
</dbReference>
<name>A0A507FN38_9FUNG</name>
<evidence type="ECO:0000256" key="6">
    <source>
        <dbReference type="ARBA" id="ARBA00023034"/>
    </source>
</evidence>
<dbReference type="InterPro" id="IPR000727">
    <property type="entry name" value="T_SNARE_dom"/>
</dbReference>
<dbReference type="AlphaFoldDB" id="A0A507FN38"/>
<evidence type="ECO:0000313" key="11">
    <source>
        <dbReference type="EMBL" id="TPX76858.1"/>
    </source>
</evidence>
<keyword evidence="6" id="KW-0333">Golgi apparatus</keyword>
<keyword evidence="7 9" id="KW-0472">Membrane</keyword>
<feature type="transmembrane region" description="Helical" evidence="9">
    <location>
        <begin position="87"/>
        <end position="106"/>
    </location>
</feature>
<comment type="caution">
    <text evidence="11">The sequence shown here is derived from an EMBL/GenBank/DDBJ whole genome shotgun (WGS) entry which is preliminary data.</text>
</comment>
<reference evidence="11 12" key="1">
    <citation type="journal article" date="2019" name="Sci. Rep.">
        <title>Comparative genomics of chytrid fungi reveal insights into the obligate biotrophic and pathogenic lifestyle of Synchytrium endobioticum.</title>
        <authorList>
            <person name="van de Vossenberg B.T.L.H."/>
            <person name="Warris S."/>
            <person name="Nguyen H.D.T."/>
            <person name="van Gent-Pelzer M.P.E."/>
            <person name="Joly D.L."/>
            <person name="van de Geest H.C."/>
            <person name="Bonants P.J.M."/>
            <person name="Smith D.S."/>
            <person name="Levesque C.A."/>
            <person name="van der Lee T.A.J."/>
        </authorList>
    </citation>
    <scope>NUCLEOTIDE SEQUENCE [LARGE SCALE GENOMIC DNA]</scope>
    <source>
        <strain evidence="11 12">CBS 675.73</strain>
    </source>
</reference>
<evidence type="ECO:0000256" key="8">
    <source>
        <dbReference type="ARBA" id="ARBA00046280"/>
    </source>
</evidence>
<evidence type="ECO:0000256" key="9">
    <source>
        <dbReference type="SAM" id="Phobius"/>
    </source>
</evidence>
<feature type="domain" description="T-SNARE coiled-coil homology" evidence="10">
    <location>
        <begin position="19"/>
        <end position="81"/>
    </location>
</feature>
<proteinExistence type="predicted"/>
<evidence type="ECO:0000256" key="1">
    <source>
        <dbReference type="ARBA" id="ARBA00004394"/>
    </source>
</evidence>
<keyword evidence="5 9" id="KW-1133">Transmembrane helix</keyword>
<keyword evidence="3 9" id="KW-0812">Transmembrane</keyword>